<reference evidence="2" key="2">
    <citation type="submission" date="2016-02" db="EMBL/GenBank/DDBJ databases">
        <title>Draft genome sequence of five rapidly growing Mycobacterium species.</title>
        <authorList>
            <person name="Katahira K."/>
            <person name="Gotou Y."/>
            <person name="Iida K."/>
            <person name="Ogura Y."/>
            <person name="Hayashi T."/>
        </authorList>
    </citation>
    <scope>NUCLEOTIDE SEQUENCE [LARGE SCALE GENOMIC DNA]</scope>
    <source>
        <strain evidence="2">JCM15298</strain>
    </source>
</reference>
<dbReference type="OrthoDB" id="9890911at2"/>
<accession>A0A117IAW9</accession>
<reference evidence="2" key="1">
    <citation type="journal article" date="2016" name="Genome Announc.">
        <title>Draft Genome Sequences of Five Rapidly Growing Mycobacterium Species, M. thermoresistibile, M. fortuitum subsp. acetamidolyticum, M. canariasense, M. brisbanense, and M. novocastrense.</title>
        <authorList>
            <person name="Katahira K."/>
            <person name="Ogura Y."/>
            <person name="Gotoh Y."/>
            <person name="Hayashi T."/>
        </authorList>
    </citation>
    <scope>NUCLEOTIDE SEQUENCE [LARGE SCALE GENOMIC DNA]</scope>
    <source>
        <strain evidence="2">JCM15298</strain>
    </source>
</reference>
<name>A0A117IAW9_MYCCR</name>
<organism evidence="1 2">
    <name type="scientific">Mycolicibacterium canariasense</name>
    <name type="common">Mycobacterium canariasense</name>
    <dbReference type="NCBI Taxonomy" id="228230"/>
    <lineage>
        <taxon>Bacteria</taxon>
        <taxon>Bacillati</taxon>
        <taxon>Actinomycetota</taxon>
        <taxon>Actinomycetes</taxon>
        <taxon>Mycobacteriales</taxon>
        <taxon>Mycobacteriaceae</taxon>
        <taxon>Mycolicibacterium</taxon>
    </lineage>
</organism>
<dbReference type="AlphaFoldDB" id="A0A117IAW9"/>
<gene>
    <name evidence="1" type="ORF">RMCC_4006</name>
</gene>
<evidence type="ECO:0000313" key="2">
    <source>
        <dbReference type="Proteomes" id="UP000069443"/>
    </source>
</evidence>
<evidence type="ECO:0000313" key="1">
    <source>
        <dbReference type="EMBL" id="GAS97040.1"/>
    </source>
</evidence>
<sequence>MVPTVVRSHAQAFRTAVKFYKMSLMAQRQRAAWRAKHGDVSIVYHESESAVLEDRELYNATLTGLAEFAAGQRVSSDWLFDEDEGSEPMFDEEEE</sequence>
<dbReference type="EMBL" id="BCSY01000065">
    <property type="protein sequence ID" value="GAS97040.1"/>
    <property type="molecule type" value="Genomic_DNA"/>
</dbReference>
<dbReference type="Proteomes" id="UP000069443">
    <property type="component" value="Unassembled WGS sequence"/>
</dbReference>
<keyword evidence="2" id="KW-1185">Reference proteome</keyword>
<protein>
    <submittedName>
        <fullName evidence="1">Gp93</fullName>
    </submittedName>
</protein>
<comment type="caution">
    <text evidence="1">The sequence shown here is derived from an EMBL/GenBank/DDBJ whole genome shotgun (WGS) entry which is preliminary data.</text>
</comment>
<dbReference type="RefSeq" id="WP_062657975.1">
    <property type="nucleotide sequence ID" value="NZ_BCSY01000065.1"/>
</dbReference>
<proteinExistence type="predicted"/>